<dbReference type="InterPro" id="IPR001283">
    <property type="entry name" value="CRISP-related"/>
</dbReference>
<dbReference type="Proteomes" id="UP000466442">
    <property type="component" value="Unassembled WGS sequence"/>
</dbReference>
<evidence type="ECO:0000259" key="1">
    <source>
        <dbReference type="SMART" id="SM00198"/>
    </source>
</evidence>
<dbReference type="CDD" id="cd05380">
    <property type="entry name" value="CAP_euk"/>
    <property type="match status" value="1"/>
</dbReference>
<dbReference type="PRINTS" id="PR00838">
    <property type="entry name" value="V5ALLERGEN"/>
</dbReference>
<dbReference type="InterPro" id="IPR002413">
    <property type="entry name" value="V5_allergen-like"/>
</dbReference>
<dbReference type="PRINTS" id="PR00837">
    <property type="entry name" value="V5TPXLIKE"/>
</dbReference>
<dbReference type="SUPFAM" id="SSF55797">
    <property type="entry name" value="PR-1-like"/>
    <property type="match status" value="1"/>
</dbReference>
<evidence type="ECO:0000313" key="2">
    <source>
        <dbReference type="EMBL" id="KAF6213499.1"/>
    </source>
</evidence>
<feature type="domain" description="SCP" evidence="1">
    <location>
        <begin position="51"/>
        <end position="181"/>
    </location>
</feature>
<protein>
    <recommendedName>
        <fullName evidence="1">SCP domain-containing protein</fullName>
    </recommendedName>
</protein>
<dbReference type="PANTHER" id="PTHR10334">
    <property type="entry name" value="CYSTEINE-RICH SECRETORY PROTEIN-RELATED"/>
    <property type="match status" value="1"/>
</dbReference>
<accession>A0A8S9XY92</accession>
<comment type="caution">
    <text evidence="2">The sequence shown here is derived from an EMBL/GenBank/DDBJ whole genome shotgun (WGS) entry which is preliminary data.</text>
</comment>
<dbReference type="GO" id="GO:0005576">
    <property type="term" value="C:extracellular region"/>
    <property type="evidence" value="ECO:0007669"/>
    <property type="project" value="UniProtKB-SubCell"/>
</dbReference>
<dbReference type="Pfam" id="PF00188">
    <property type="entry name" value="CAP"/>
    <property type="match status" value="1"/>
</dbReference>
<evidence type="ECO:0000313" key="3">
    <source>
        <dbReference type="Proteomes" id="UP000466442"/>
    </source>
</evidence>
<dbReference type="AlphaFoldDB" id="A0A8S9XY92"/>
<sequence>MNKFNSTFRSLRRKKCCFQEFGFIYPYHYPILRANCRNSGDRFISHGLNGGQKTKLLKVHNALRNMVASGNVRGQPPAQNMREMVWDEKLAQIAQRWADRCVFEHDPHRVYPGRGDSFGQNLYMSSQRVMTDDHNMTEAYGKVEDGAYSWYYEVRGYKYQVVTAGNFARAGHYTQFLVVPT</sequence>
<dbReference type="EMBL" id="WIXP02000003">
    <property type="protein sequence ID" value="KAF6213499.1"/>
    <property type="molecule type" value="Genomic_DNA"/>
</dbReference>
<name>A0A8S9XY92_APOLU</name>
<dbReference type="OrthoDB" id="289431at2759"/>
<dbReference type="SMART" id="SM00198">
    <property type="entry name" value="SCP"/>
    <property type="match status" value="1"/>
</dbReference>
<dbReference type="Gene3D" id="3.40.33.10">
    <property type="entry name" value="CAP"/>
    <property type="match status" value="1"/>
</dbReference>
<reference evidence="2" key="1">
    <citation type="journal article" date="2021" name="Mol. Ecol. Resour.">
        <title>Apolygus lucorum genome provides insights into omnivorousness and mesophyll feeding.</title>
        <authorList>
            <person name="Liu Y."/>
            <person name="Liu H."/>
            <person name="Wang H."/>
            <person name="Huang T."/>
            <person name="Liu B."/>
            <person name="Yang B."/>
            <person name="Yin L."/>
            <person name="Li B."/>
            <person name="Zhang Y."/>
            <person name="Zhang S."/>
            <person name="Jiang F."/>
            <person name="Zhang X."/>
            <person name="Ren Y."/>
            <person name="Wang B."/>
            <person name="Wang S."/>
            <person name="Lu Y."/>
            <person name="Wu K."/>
            <person name="Fan W."/>
            <person name="Wang G."/>
        </authorList>
    </citation>
    <scope>NUCLEOTIDE SEQUENCE</scope>
    <source>
        <strain evidence="2">12Hb</strain>
    </source>
</reference>
<organism evidence="2 3">
    <name type="scientific">Apolygus lucorum</name>
    <name type="common">Small green plant bug</name>
    <name type="synonym">Lygocoris lucorum</name>
    <dbReference type="NCBI Taxonomy" id="248454"/>
    <lineage>
        <taxon>Eukaryota</taxon>
        <taxon>Metazoa</taxon>
        <taxon>Ecdysozoa</taxon>
        <taxon>Arthropoda</taxon>
        <taxon>Hexapoda</taxon>
        <taxon>Insecta</taxon>
        <taxon>Pterygota</taxon>
        <taxon>Neoptera</taxon>
        <taxon>Paraneoptera</taxon>
        <taxon>Hemiptera</taxon>
        <taxon>Heteroptera</taxon>
        <taxon>Panheteroptera</taxon>
        <taxon>Cimicomorpha</taxon>
        <taxon>Miridae</taxon>
        <taxon>Mirini</taxon>
        <taxon>Apolygus</taxon>
    </lineage>
</organism>
<dbReference type="InterPro" id="IPR014044">
    <property type="entry name" value="CAP_dom"/>
</dbReference>
<proteinExistence type="predicted"/>
<keyword evidence="3" id="KW-1185">Reference proteome</keyword>
<dbReference type="InterPro" id="IPR035940">
    <property type="entry name" value="CAP_sf"/>
</dbReference>
<gene>
    <name evidence="2" type="ORF">GE061_011219</name>
</gene>